<evidence type="ECO:0000256" key="6">
    <source>
        <dbReference type="ARBA" id="ARBA00022989"/>
    </source>
</evidence>
<dbReference type="PANTHER" id="PTHR39583">
    <property type="entry name" value="TYPE II SECRETION SYSTEM PROTEIN J-RELATED"/>
    <property type="match status" value="1"/>
</dbReference>
<gene>
    <name evidence="8" type="ORF">HBF26_01290</name>
</gene>
<name>A0ABX0PYI9_9GAMM</name>
<dbReference type="Pfam" id="PF07963">
    <property type="entry name" value="N_methyl"/>
    <property type="match status" value="1"/>
</dbReference>
<accession>A0ABX0PYI9</accession>
<comment type="caution">
    <text evidence="8">The sequence shown here is derived from an EMBL/GenBank/DDBJ whole genome shotgun (WGS) entry which is preliminary data.</text>
</comment>
<evidence type="ECO:0000256" key="1">
    <source>
        <dbReference type="ARBA" id="ARBA00004377"/>
    </source>
</evidence>
<evidence type="ECO:0000256" key="2">
    <source>
        <dbReference type="ARBA" id="ARBA00022475"/>
    </source>
</evidence>
<dbReference type="NCBIfam" id="TIGR02532">
    <property type="entry name" value="IV_pilin_GFxxxE"/>
    <property type="match status" value="1"/>
</dbReference>
<organism evidence="8 9">
    <name type="scientific">Luteibacter jiangsuensis</name>
    <dbReference type="NCBI Taxonomy" id="637577"/>
    <lineage>
        <taxon>Bacteria</taxon>
        <taxon>Pseudomonadati</taxon>
        <taxon>Pseudomonadota</taxon>
        <taxon>Gammaproteobacteria</taxon>
        <taxon>Lysobacterales</taxon>
        <taxon>Rhodanobacteraceae</taxon>
        <taxon>Luteibacter</taxon>
    </lineage>
</organism>
<keyword evidence="3" id="KW-0488">Methylation</keyword>
<dbReference type="InterPro" id="IPR012902">
    <property type="entry name" value="N_methyl_site"/>
</dbReference>
<dbReference type="RefSeq" id="WP_167122304.1">
    <property type="nucleotide sequence ID" value="NZ_JAAQQR010000001.1"/>
</dbReference>
<proteinExistence type="predicted"/>
<keyword evidence="5" id="KW-0812">Transmembrane</keyword>
<evidence type="ECO:0000256" key="4">
    <source>
        <dbReference type="ARBA" id="ARBA00022519"/>
    </source>
</evidence>
<protein>
    <submittedName>
        <fullName evidence="8">Prepilin-type N-terminal cleavage/methylation domain-containing protein</fullName>
    </submittedName>
</protein>
<keyword evidence="6" id="KW-1133">Transmembrane helix</keyword>
<dbReference type="PANTHER" id="PTHR39583:SF2">
    <property type="entry name" value="TYPE II SECRETION SYSTEM PROTEIN J"/>
    <property type="match status" value="1"/>
</dbReference>
<evidence type="ECO:0000256" key="7">
    <source>
        <dbReference type="ARBA" id="ARBA00023136"/>
    </source>
</evidence>
<evidence type="ECO:0000313" key="8">
    <source>
        <dbReference type="EMBL" id="NID03504.1"/>
    </source>
</evidence>
<dbReference type="Proteomes" id="UP001429601">
    <property type="component" value="Unassembled WGS sequence"/>
</dbReference>
<dbReference type="InterPro" id="IPR051621">
    <property type="entry name" value="T2SS_protein_J"/>
</dbReference>
<keyword evidence="2" id="KW-1003">Cell membrane</keyword>
<keyword evidence="4" id="KW-0997">Cell inner membrane</keyword>
<dbReference type="InterPro" id="IPR045584">
    <property type="entry name" value="Pilin-like"/>
</dbReference>
<keyword evidence="9" id="KW-1185">Reference proteome</keyword>
<reference evidence="8 9" key="1">
    <citation type="journal article" date="2011" name="Curr. Microbiol.">
        <title>Luteibacter jiangsuensis sp. nov.: a methamidophos-degrading bacterium isolated from a methamidophos-manufacturing factory.</title>
        <authorList>
            <person name="Wang L."/>
            <person name="Wang G.L."/>
            <person name="Li S.P."/>
            <person name="Jiang J.D."/>
        </authorList>
    </citation>
    <scope>NUCLEOTIDE SEQUENCE [LARGE SCALE GENOMIC DNA]</scope>
    <source>
        <strain evidence="8 9">CGMCC 1.10133</strain>
    </source>
</reference>
<evidence type="ECO:0000256" key="5">
    <source>
        <dbReference type="ARBA" id="ARBA00022692"/>
    </source>
</evidence>
<dbReference type="EMBL" id="JAAQQR010000001">
    <property type="protein sequence ID" value="NID03504.1"/>
    <property type="molecule type" value="Genomic_DNA"/>
</dbReference>
<comment type="subcellular location">
    <subcellularLocation>
        <location evidence="1">Cell inner membrane</location>
        <topology evidence="1">Single-pass membrane protein</topology>
    </subcellularLocation>
</comment>
<evidence type="ECO:0000313" key="9">
    <source>
        <dbReference type="Proteomes" id="UP001429601"/>
    </source>
</evidence>
<evidence type="ECO:0000256" key="3">
    <source>
        <dbReference type="ARBA" id="ARBA00022481"/>
    </source>
</evidence>
<sequence length="215" mass="22860">MNATRGFSLMEVLAALALLAILLLSVYSGVRSTTLSVGHGSSVIARIDEARGAREFLRRQLSSATALPWKVLDGNVPVVFEGDASRLCFVSALPGYLGKLGPQVIEVALGDDGGDGHSLEARLSPLPGSQAGVIAGAHDVLLTHVRSLTLRYARRGSSAWQDRWNDPMELPGSIEITVVPDEGADAWPPLVVAPRQDPDAVNVRGAARHLPDFVR</sequence>
<keyword evidence="7" id="KW-0472">Membrane</keyword>
<dbReference type="SUPFAM" id="SSF54523">
    <property type="entry name" value="Pili subunits"/>
    <property type="match status" value="1"/>
</dbReference>